<dbReference type="InterPro" id="IPR000119">
    <property type="entry name" value="Hist_DNA-bd"/>
</dbReference>
<comment type="subunit">
    <text evidence="3">Homodimer.</text>
</comment>
<dbReference type="EMBL" id="QSJG01000047">
    <property type="protein sequence ID" value="RHD48203.1"/>
    <property type="molecule type" value="Genomic_DNA"/>
</dbReference>
<dbReference type="GO" id="GO:0030527">
    <property type="term" value="F:structural constituent of chromatin"/>
    <property type="evidence" value="ECO:0007669"/>
    <property type="project" value="InterPro"/>
</dbReference>
<evidence type="ECO:0000256" key="4">
    <source>
        <dbReference type="ARBA" id="ARBA00016145"/>
    </source>
</evidence>
<dbReference type="RefSeq" id="WP_118166156.1">
    <property type="nucleotide sequence ID" value="NZ_QSJG01000047.1"/>
</dbReference>
<sequence length="204" mass="23255">MAIKFDLFENPVKEGVSVPKLHAKVITKDVVTTREVREAIRKKCTASPADVAAVITALNDELYENLSNGYAVHLEGIGYFSLSLKCAPDINPKYIKDDDVQVRSIKFTPDKDLIDRFQSVYLERKVDEAHHSTKLDEEEVKQKLAEYFKAHSFLQRRDFERLTGFNSSKSTRVIRELVKDGVLKNAGTKYQPVYVVGRKSEMDL</sequence>
<evidence type="ECO:0000256" key="9">
    <source>
        <dbReference type="ARBA" id="ARBA00033227"/>
    </source>
</evidence>
<dbReference type="InterPro" id="IPR010992">
    <property type="entry name" value="IHF-like_DNA-bd_dom_sf"/>
</dbReference>
<evidence type="ECO:0000256" key="2">
    <source>
        <dbReference type="ARBA" id="ARBA00010529"/>
    </source>
</evidence>
<evidence type="ECO:0000256" key="10">
    <source>
        <dbReference type="ARBA" id="ARBA00046140"/>
    </source>
</evidence>
<gene>
    <name evidence="12" type="ORF">DW789_14905</name>
</gene>
<evidence type="ECO:0000313" key="12">
    <source>
        <dbReference type="EMBL" id="RHD48203.1"/>
    </source>
</evidence>
<evidence type="ECO:0000256" key="3">
    <source>
        <dbReference type="ARBA" id="ARBA00011738"/>
    </source>
</evidence>
<dbReference type="AlphaFoldDB" id="A0A414FJR1"/>
<dbReference type="PANTHER" id="PTHR33175">
    <property type="entry name" value="DNA-BINDING PROTEIN HU"/>
    <property type="match status" value="1"/>
</dbReference>
<organism evidence="12 13">
    <name type="scientific">Phocaeicola plebeius</name>
    <dbReference type="NCBI Taxonomy" id="310297"/>
    <lineage>
        <taxon>Bacteria</taxon>
        <taxon>Pseudomonadati</taxon>
        <taxon>Bacteroidota</taxon>
        <taxon>Bacteroidia</taxon>
        <taxon>Bacteroidales</taxon>
        <taxon>Bacteroidaceae</taxon>
        <taxon>Phocaeicola</taxon>
    </lineage>
</organism>
<protein>
    <recommendedName>
        <fullName evidence="4">Viral histone-like protein</fullName>
    </recommendedName>
    <alternativeName>
        <fullName evidence="9">DNA-binding protein pA104R</fullName>
    </alternativeName>
    <alternativeName>
        <fullName evidence="8">pA104R</fullName>
    </alternativeName>
</protein>
<keyword evidence="5" id="KW-0235">DNA replication</keyword>
<keyword evidence="7" id="KW-0238">DNA-binding</keyword>
<dbReference type="Proteomes" id="UP000284361">
    <property type="component" value="Unassembled WGS sequence"/>
</dbReference>
<reference evidence="12 13" key="1">
    <citation type="submission" date="2018-08" db="EMBL/GenBank/DDBJ databases">
        <title>A genome reference for cultivated species of the human gut microbiota.</title>
        <authorList>
            <person name="Zou Y."/>
            <person name="Xue W."/>
            <person name="Luo G."/>
        </authorList>
    </citation>
    <scope>NUCLEOTIDE SEQUENCE [LARGE SCALE GENOMIC DNA]</scope>
    <source>
        <strain evidence="12 13">AM31-10</strain>
    </source>
</reference>
<dbReference type="InterPro" id="IPR041607">
    <property type="entry name" value="HU-HIG"/>
</dbReference>
<keyword evidence="6" id="KW-0426">Late protein</keyword>
<comment type="subcellular location">
    <subcellularLocation>
        <location evidence="1">Virion</location>
    </subcellularLocation>
</comment>
<proteinExistence type="inferred from homology"/>
<dbReference type="PANTHER" id="PTHR33175:SF13">
    <property type="entry name" value="HISTONE-LIKE PROTEIN"/>
    <property type="match status" value="1"/>
</dbReference>
<evidence type="ECO:0000313" key="13">
    <source>
        <dbReference type="Proteomes" id="UP000284361"/>
    </source>
</evidence>
<evidence type="ECO:0000256" key="8">
    <source>
        <dbReference type="ARBA" id="ARBA00033120"/>
    </source>
</evidence>
<evidence type="ECO:0000256" key="1">
    <source>
        <dbReference type="ARBA" id="ARBA00004328"/>
    </source>
</evidence>
<name>A0A414FJR1_9BACT</name>
<feature type="domain" description="HU" evidence="11">
    <location>
        <begin position="1"/>
        <end position="124"/>
    </location>
</feature>
<dbReference type="GO" id="GO:0005829">
    <property type="term" value="C:cytosol"/>
    <property type="evidence" value="ECO:0007669"/>
    <property type="project" value="TreeGrafter"/>
</dbReference>
<dbReference type="SUPFAM" id="SSF47729">
    <property type="entry name" value="IHF-like DNA-binding proteins"/>
    <property type="match status" value="1"/>
</dbReference>
<dbReference type="GO" id="GO:0003677">
    <property type="term" value="F:DNA binding"/>
    <property type="evidence" value="ECO:0007669"/>
    <property type="project" value="UniProtKB-KW"/>
</dbReference>
<evidence type="ECO:0000259" key="11">
    <source>
        <dbReference type="Pfam" id="PF18291"/>
    </source>
</evidence>
<comment type="similarity">
    <text evidence="2">Belongs to the bacterial histone-like protein family.</text>
</comment>
<comment type="caution">
    <text evidence="12">The sequence shown here is derived from an EMBL/GenBank/DDBJ whole genome shotgun (WGS) entry which is preliminary data.</text>
</comment>
<evidence type="ECO:0000256" key="5">
    <source>
        <dbReference type="ARBA" id="ARBA00022705"/>
    </source>
</evidence>
<comment type="function">
    <text evidence="10">DNA-binding protein that plays a critical role in nucleoid compaction, genome replication and DNA replication and transcription. Binds to both ssDNA and dsDNA with a binding site covering about 15 nucleotides. Displays DNA-supercoiling activity only when associated with the viral DNA topoisomerase 2.</text>
</comment>
<evidence type="ECO:0000256" key="6">
    <source>
        <dbReference type="ARBA" id="ARBA00022921"/>
    </source>
</evidence>
<accession>A0A414FJR1</accession>
<dbReference type="InterPro" id="IPR036388">
    <property type="entry name" value="WH-like_DNA-bd_sf"/>
</dbReference>
<dbReference type="GO" id="GO:0006260">
    <property type="term" value="P:DNA replication"/>
    <property type="evidence" value="ECO:0007669"/>
    <property type="project" value="UniProtKB-KW"/>
</dbReference>
<dbReference type="Pfam" id="PF18291">
    <property type="entry name" value="HU-HIG"/>
    <property type="match status" value="1"/>
</dbReference>
<dbReference type="Gene3D" id="4.10.520.10">
    <property type="entry name" value="IHF-like DNA-binding proteins"/>
    <property type="match status" value="1"/>
</dbReference>
<dbReference type="Gene3D" id="1.10.10.10">
    <property type="entry name" value="Winged helix-like DNA-binding domain superfamily/Winged helix DNA-binding domain"/>
    <property type="match status" value="1"/>
</dbReference>
<evidence type="ECO:0000256" key="7">
    <source>
        <dbReference type="ARBA" id="ARBA00023125"/>
    </source>
</evidence>